<dbReference type="AlphaFoldDB" id="A0AAD9G8H1"/>
<feature type="region of interest" description="Disordered" evidence="1">
    <location>
        <begin position="67"/>
        <end position="150"/>
    </location>
</feature>
<gene>
    <name evidence="2" type="ORF">P3T76_011918</name>
</gene>
<evidence type="ECO:0000256" key="1">
    <source>
        <dbReference type="SAM" id="MobiDB-lite"/>
    </source>
</evidence>
<feature type="compositionally biased region" description="Low complexity" evidence="1">
    <location>
        <begin position="120"/>
        <end position="136"/>
    </location>
</feature>
<sequence length="150" mass="17119">MARRGVREARRLVDTKDEVDSMANDCDMVLSKEEFEMLQAFHRFVPLPALTSNILRVFCEDDLQVPEASNDEVDDNTRSSNGQPSHKTIDSTSASGNIHRHPCRPKKFTKKPHYQINLTSQTPRIQQQPSRPPSSSDSERSERPESKELQ</sequence>
<feature type="compositionally biased region" description="Basic and acidic residues" evidence="1">
    <location>
        <begin position="137"/>
        <end position="150"/>
    </location>
</feature>
<feature type="compositionally biased region" description="Polar residues" evidence="1">
    <location>
        <begin position="78"/>
        <end position="96"/>
    </location>
</feature>
<evidence type="ECO:0000313" key="2">
    <source>
        <dbReference type="EMBL" id="KAK1933704.1"/>
    </source>
</evidence>
<protein>
    <submittedName>
        <fullName evidence="2">Uncharacterized protein</fullName>
    </submittedName>
</protein>
<accession>A0AAD9G8H1</accession>
<dbReference type="EMBL" id="JASMQC010000028">
    <property type="protein sequence ID" value="KAK1933704.1"/>
    <property type="molecule type" value="Genomic_DNA"/>
</dbReference>
<reference evidence="2" key="1">
    <citation type="submission" date="2023-08" db="EMBL/GenBank/DDBJ databases">
        <title>Reference Genome Resource for the Citrus Pathogen Phytophthora citrophthora.</title>
        <authorList>
            <person name="Moller H."/>
            <person name="Coetzee B."/>
            <person name="Rose L.J."/>
            <person name="Van Niekerk J.M."/>
        </authorList>
    </citation>
    <scope>NUCLEOTIDE SEQUENCE</scope>
    <source>
        <strain evidence="2">STE-U-9442</strain>
    </source>
</reference>
<comment type="caution">
    <text evidence="2">The sequence shown here is derived from an EMBL/GenBank/DDBJ whole genome shotgun (WGS) entry which is preliminary data.</text>
</comment>
<proteinExistence type="predicted"/>
<name>A0AAD9G8H1_9STRA</name>
<dbReference type="Proteomes" id="UP001259832">
    <property type="component" value="Unassembled WGS sequence"/>
</dbReference>
<evidence type="ECO:0000313" key="3">
    <source>
        <dbReference type="Proteomes" id="UP001259832"/>
    </source>
</evidence>
<feature type="compositionally biased region" description="Basic residues" evidence="1">
    <location>
        <begin position="98"/>
        <end position="113"/>
    </location>
</feature>
<organism evidence="2 3">
    <name type="scientific">Phytophthora citrophthora</name>
    <dbReference type="NCBI Taxonomy" id="4793"/>
    <lineage>
        <taxon>Eukaryota</taxon>
        <taxon>Sar</taxon>
        <taxon>Stramenopiles</taxon>
        <taxon>Oomycota</taxon>
        <taxon>Peronosporomycetes</taxon>
        <taxon>Peronosporales</taxon>
        <taxon>Peronosporaceae</taxon>
        <taxon>Phytophthora</taxon>
    </lineage>
</organism>
<keyword evidence="3" id="KW-1185">Reference proteome</keyword>